<name>A0A1G2DE67_9BACT</name>
<evidence type="ECO:0000256" key="1">
    <source>
        <dbReference type="SAM" id="Phobius"/>
    </source>
</evidence>
<dbReference type="Proteomes" id="UP000178636">
    <property type="component" value="Unassembled WGS sequence"/>
</dbReference>
<reference evidence="2 3" key="1">
    <citation type="journal article" date="2016" name="Nat. Commun.">
        <title>Thousands of microbial genomes shed light on interconnected biogeochemical processes in an aquifer system.</title>
        <authorList>
            <person name="Anantharaman K."/>
            <person name="Brown C.T."/>
            <person name="Hug L.A."/>
            <person name="Sharon I."/>
            <person name="Castelle C.J."/>
            <person name="Probst A.J."/>
            <person name="Thomas B.C."/>
            <person name="Singh A."/>
            <person name="Wilkins M.J."/>
            <person name="Karaoz U."/>
            <person name="Brodie E.L."/>
            <person name="Williams K.H."/>
            <person name="Hubbard S.S."/>
            <person name="Banfield J.F."/>
        </authorList>
    </citation>
    <scope>NUCLEOTIDE SEQUENCE [LARGE SCALE GENOMIC DNA]</scope>
</reference>
<keyword evidence="1" id="KW-0472">Membrane</keyword>
<feature type="transmembrane region" description="Helical" evidence="1">
    <location>
        <begin position="93"/>
        <end position="111"/>
    </location>
</feature>
<keyword evidence="1" id="KW-0812">Transmembrane</keyword>
<keyword evidence="1" id="KW-1133">Transmembrane helix</keyword>
<dbReference type="EMBL" id="MHLO01000028">
    <property type="protein sequence ID" value="OGZ11833.1"/>
    <property type="molecule type" value="Genomic_DNA"/>
</dbReference>
<gene>
    <name evidence="2" type="ORF">A3C93_00320</name>
</gene>
<dbReference type="STRING" id="1798664.A3C93_00320"/>
<evidence type="ECO:0000313" key="2">
    <source>
        <dbReference type="EMBL" id="OGZ11833.1"/>
    </source>
</evidence>
<sequence length="199" mass="21367">MKAFLQKFGAVRIVLVGLVVALLVVWPELIFWGAGQLLIPVVLWVIYRKVKTTQSGSPMVRILKAIGAVLVVGVLGTGFFCGGLLVAFGANSFFWAVLVWVVGVVVIGLTLRGMFSKKNSQVEVTASSSFQTPAISQGVPRPKISPELVPLWDYIKQARATEYPDQAIKDALLSAGWRNADIDDALGWSASSIPAGTNP</sequence>
<accession>A0A1G2DE67</accession>
<feature type="transmembrane region" description="Helical" evidence="1">
    <location>
        <begin position="9"/>
        <end position="26"/>
    </location>
</feature>
<proteinExistence type="predicted"/>
<feature type="transmembrane region" description="Helical" evidence="1">
    <location>
        <begin position="32"/>
        <end position="50"/>
    </location>
</feature>
<comment type="caution">
    <text evidence="2">The sequence shown here is derived from an EMBL/GenBank/DDBJ whole genome shotgun (WGS) entry which is preliminary data.</text>
</comment>
<dbReference type="AlphaFoldDB" id="A0A1G2DE67"/>
<evidence type="ECO:0000313" key="3">
    <source>
        <dbReference type="Proteomes" id="UP000178636"/>
    </source>
</evidence>
<organism evidence="2 3">
    <name type="scientific">Candidatus Lloydbacteria bacterium RIFCSPHIGHO2_02_FULL_54_17</name>
    <dbReference type="NCBI Taxonomy" id="1798664"/>
    <lineage>
        <taxon>Bacteria</taxon>
        <taxon>Candidatus Lloydiibacteriota</taxon>
    </lineage>
</organism>
<protein>
    <submittedName>
        <fullName evidence="2">Uncharacterized protein</fullName>
    </submittedName>
</protein>
<feature type="transmembrane region" description="Helical" evidence="1">
    <location>
        <begin position="62"/>
        <end position="87"/>
    </location>
</feature>